<dbReference type="STRING" id="45351.A7SSP4"/>
<dbReference type="eggNOG" id="KOG3686">
    <property type="taxonomic scope" value="Eukaryota"/>
</dbReference>
<dbReference type="InterPro" id="IPR027107">
    <property type="entry name" value="Tuberin/Ral-act_asu"/>
</dbReference>
<dbReference type="AlphaFoldDB" id="A7SSP4"/>
<sequence length="79" mass="9440">FKTLFVTWIRANLKVPISLSLWDKCLDVLSSLTHWEEVIAEWNTTLQTLTRVLARTVYNLDLDDLPLDRLSEQKRKRRR</sequence>
<evidence type="ECO:0000259" key="2">
    <source>
        <dbReference type="Pfam" id="PF20412"/>
    </source>
</evidence>
<keyword evidence="4" id="KW-1185">Reference proteome</keyword>
<reference evidence="3 4" key="1">
    <citation type="journal article" date="2007" name="Science">
        <title>Sea anemone genome reveals ancestral eumetazoan gene repertoire and genomic organization.</title>
        <authorList>
            <person name="Putnam N.H."/>
            <person name="Srivastava M."/>
            <person name="Hellsten U."/>
            <person name="Dirks B."/>
            <person name="Chapman J."/>
            <person name="Salamov A."/>
            <person name="Terry A."/>
            <person name="Shapiro H."/>
            <person name="Lindquist E."/>
            <person name="Kapitonov V.V."/>
            <person name="Jurka J."/>
            <person name="Genikhovich G."/>
            <person name="Grigoriev I.V."/>
            <person name="Lucas S.M."/>
            <person name="Steele R.E."/>
            <person name="Finnerty J.R."/>
            <person name="Technau U."/>
            <person name="Martindale M.Q."/>
            <person name="Rokhsar D.S."/>
        </authorList>
    </citation>
    <scope>NUCLEOTIDE SEQUENCE [LARGE SCALE GENOMIC DNA]</scope>
    <source>
        <strain evidence="4">CH2 X CH6</strain>
    </source>
</reference>
<evidence type="ECO:0000256" key="1">
    <source>
        <dbReference type="ARBA" id="ARBA00022553"/>
    </source>
</evidence>
<dbReference type="EMBL" id="DS469781">
    <property type="protein sequence ID" value="EDO33260.1"/>
    <property type="molecule type" value="Genomic_DNA"/>
</dbReference>
<feature type="non-terminal residue" evidence="3">
    <location>
        <position position="1"/>
    </location>
</feature>
<dbReference type="PANTHER" id="PTHR10063:SF11">
    <property type="entry name" value="RHO GTPASE-ACTIVATING PROTEIN CG5521-RELATED"/>
    <property type="match status" value="1"/>
</dbReference>
<dbReference type="GO" id="GO:0005096">
    <property type="term" value="F:GTPase activator activity"/>
    <property type="evidence" value="ECO:0007669"/>
    <property type="project" value="InterPro"/>
</dbReference>
<dbReference type="InParanoid" id="A7SSP4"/>
<dbReference type="PANTHER" id="PTHR10063">
    <property type="entry name" value="TUBERIN"/>
    <property type="match status" value="1"/>
</dbReference>
<keyword evidence="1" id="KW-0597">Phosphoprotein</keyword>
<name>A7SSP4_NEMVE</name>
<proteinExistence type="predicted"/>
<gene>
    <name evidence="3" type="ORF">NEMVEDRAFT_v1g45475</name>
</gene>
<protein>
    <recommendedName>
        <fullName evidence="2">Ral GTPase-activating protein subunit alpha/beta N-terminal domain-containing protein</fullName>
    </recommendedName>
</protein>
<evidence type="ECO:0000313" key="4">
    <source>
        <dbReference type="Proteomes" id="UP000001593"/>
    </source>
</evidence>
<evidence type="ECO:0000313" key="3">
    <source>
        <dbReference type="EMBL" id="EDO33260.1"/>
    </source>
</evidence>
<dbReference type="GO" id="GO:0005634">
    <property type="term" value="C:nucleus"/>
    <property type="evidence" value="ECO:0007669"/>
    <property type="project" value="InterPro"/>
</dbReference>
<dbReference type="Pfam" id="PF20412">
    <property type="entry name" value="RALGAPB_N"/>
    <property type="match status" value="1"/>
</dbReference>
<organism evidence="3 4">
    <name type="scientific">Nematostella vectensis</name>
    <name type="common">Starlet sea anemone</name>
    <dbReference type="NCBI Taxonomy" id="45351"/>
    <lineage>
        <taxon>Eukaryota</taxon>
        <taxon>Metazoa</taxon>
        <taxon>Cnidaria</taxon>
        <taxon>Anthozoa</taxon>
        <taxon>Hexacorallia</taxon>
        <taxon>Actiniaria</taxon>
        <taxon>Edwardsiidae</taxon>
        <taxon>Nematostella</taxon>
    </lineage>
</organism>
<feature type="non-terminal residue" evidence="3">
    <location>
        <position position="79"/>
    </location>
</feature>
<dbReference type="PhylomeDB" id="A7SSP4"/>
<dbReference type="InterPro" id="IPR046859">
    <property type="entry name" value="RGPA/RALGAPB_N"/>
</dbReference>
<feature type="domain" description="Ral GTPase-activating protein subunit alpha/beta N-terminal" evidence="2">
    <location>
        <begin position="1"/>
        <end position="59"/>
    </location>
</feature>
<dbReference type="Proteomes" id="UP000001593">
    <property type="component" value="Unassembled WGS sequence"/>
</dbReference>
<dbReference type="HOGENOM" id="CLU_2612894_0_0_1"/>
<accession>A7SSP4</accession>